<keyword evidence="5" id="KW-0539">Nucleus</keyword>
<feature type="compositionally biased region" description="Basic and acidic residues" evidence="6">
    <location>
        <begin position="279"/>
        <end position="289"/>
    </location>
</feature>
<dbReference type="PANTHER" id="PTHR10741">
    <property type="entry name" value="TRANSLIN AND TRANSLIN ASSOCIATED PROTEIN X"/>
    <property type="match status" value="1"/>
</dbReference>
<dbReference type="Gene3D" id="1.20.58.190">
    <property type="entry name" value="Translin, domain 1"/>
    <property type="match status" value="1"/>
</dbReference>
<evidence type="ECO:0000256" key="5">
    <source>
        <dbReference type="ARBA" id="ARBA00023242"/>
    </source>
</evidence>
<dbReference type="AlphaFoldDB" id="A0A6A5YVM5"/>
<sequence>MADTGPEQASSPYMAMFEGFRQELDEHHDRRERIIKASRDITAASKKIIFTLQRVRTLGASIPPFAVKSNTPYWEIIEKQYKSIAADLQGINAFRYERQITGGNQEFIESLTFQHYLESQTLITYDDAKARVARLSGEGGAVSLSPEDYILGVFDMIGEVMRFSITAMATNGKVPTGKQTKAAGPPSKEEESEQPADKMDIDEPPFVPSEKLQPRSVLDDLREIRLQLEMFNPPKSKFGDDVEKKMVVMQQCVDKVEKALYSLTVRGSERPKGWVPDVQEDRRSAVESY</sequence>
<dbReference type="GO" id="GO:0043565">
    <property type="term" value="F:sequence-specific DNA binding"/>
    <property type="evidence" value="ECO:0007669"/>
    <property type="project" value="InterPro"/>
</dbReference>
<dbReference type="CDD" id="cd14820">
    <property type="entry name" value="TRAX"/>
    <property type="match status" value="1"/>
</dbReference>
<evidence type="ECO:0000313" key="8">
    <source>
        <dbReference type="Proteomes" id="UP000799770"/>
    </source>
</evidence>
<dbReference type="GO" id="GO:0005634">
    <property type="term" value="C:nucleus"/>
    <property type="evidence" value="ECO:0007669"/>
    <property type="project" value="UniProtKB-SubCell"/>
</dbReference>
<dbReference type="OrthoDB" id="31005at2759"/>
<evidence type="ECO:0000256" key="1">
    <source>
        <dbReference type="ARBA" id="ARBA00004123"/>
    </source>
</evidence>
<reference evidence="7" key="1">
    <citation type="journal article" date="2020" name="Stud. Mycol.">
        <title>101 Dothideomycetes genomes: a test case for predicting lifestyles and emergence of pathogens.</title>
        <authorList>
            <person name="Haridas S."/>
            <person name="Albert R."/>
            <person name="Binder M."/>
            <person name="Bloem J."/>
            <person name="Labutti K."/>
            <person name="Salamov A."/>
            <person name="Andreopoulos B."/>
            <person name="Baker S."/>
            <person name="Barry K."/>
            <person name="Bills G."/>
            <person name="Bluhm B."/>
            <person name="Cannon C."/>
            <person name="Castanera R."/>
            <person name="Culley D."/>
            <person name="Daum C."/>
            <person name="Ezra D."/>
            <person name="Gonzalez J."/>
            <person name="Henrissat B."/>
            <person name="Kuo A."/>
            <person name="Liang C."/>
            <person name="Lipzen A."/>
            <person name="Lutzoni F."/>
            <person name="Magnuson J."/>
            <person name="Mondo S."/>
            <person name="Nolan M."/>
            <person name="Ohm R."/>
            <person name="Pangilinan J."/>
            <person name="Park H.-J."/>
            <person name="Ramirez L."/>
            <person name="Alfaro M."/>
            <person name="Sun H."/>
            <person name="Tritt A."/>
            <person name="Yoshinaga Y."/>
            <person name="Zwiers L.-H."/>
            <person name="Turgeon B."/>
            <person name="Goodwin S."/>
            <person name="Spatafora J."/>
            <person name="Crous P."/>
            <person name="Grigoriev I."/>
        </authorList>
    </citation>
    <scope>NUCLEOTIDE SEQUENCE</scope>
    <source>
        <strain evidence="7">CBS 627.86</strain>
    </source>
</reference>
<evidence type="ECO:0000256" key="3">
    <source>
        <dbReference type="ARBA" id="ARBA00005902"/>
    </source>
</evidence>
<organism evidence="7 8">
    <name type="scientific">Lophiotrema nucula</name>
    <dbReference type="NCBI Taxonomy" id="690887"/>
    <lineage>
        <taxon>Eukaryota</taxon>
        <taxon>Fungi</taxon>
        <taxon>Dikarya</taxon>
        <taxon>Ascomycota</taxon>
        <taxon>Pezizomycotina</taxon>
        <taxon>Dothideomycetes</taxon>
        <taxon>Pleosporomycetidae</taxon>
        <taxon>Pleosporales</taxon>
        <taxon>Lophiotremataceae</taxon>
        <taxon>Lophiotrema</taxon>
    </lineage>
</organism>
<evidence type="ECO:0000313" key="7">
    <source>
        <dbReference type="EMBL" id="KAF2110148.1"/>
    </source>
</evidence>
<dbReference type="GO" id="GO:0005737">
    <property type="term" value="C:cytoplasm"/>
    <property type="evidence" value="ECO:0007669"/>
    <property type="project" value="UniProtKB-SubCell"/>
</dbReference>
<accession>A0A6A5YVM5</accession>
<name>A0A6A5YVM5_9PLEO</name>
<dbReference type="InterPro" id="IPR016068">
    <property type="entry name" value="Translin_N"/>
</dbReference>
<dbReference type="EMBL" id="ML977339">
    <property type="protein sequence ID" value="KAF2110148.1"/>
    <property type="molecule type" value="Genomic_DNA"/>
</dbReference>
<dbReference type="InterPro" id="IPR036081">
    <property type="entry name" value="Translin_sf"/>
</dbReference>
<protein>
    <submittedName>
        <fullName evidence="7">Translin</fullName>
    </submittedName>
</protein>
<keyword evidence="4" id="KW-0963">Cytoplasm</keyword>
<comment type="subcellular location">
    <subcellularLocation>
        <location evidence="2">Cytoplasm</location>
    </subcellularLocation>
    <subcellularLocation>
        <location evidence="1">Nucleus</location>
    </subcellularLocation>
</comment>
<comment type="similarity">
    <text evidence="3">Belongs to the translin family.</text>
</comment>
<dbReference type="Pfam" id="PF01997">
    <property type="entry name" value="Translin"/>
    <property type="match status" value="1"/>
</dbReference>
<feature type="region of interest" description="Disordered" evidence="6">
    <location>
        <begin position="174"/>
        <end position="211"/>
    </location>
</feature>
<feature type="region of interest" description="Disordered" evidence="6">
    <location>
        <begin position="269"/>
        <end position="289"/>
    </location>
</feature>
<proteinExistence type="inferred from homology"/>
<keyword evidence="8" id="KW-1185">Reference proteome</keyword>
<evidence type="ECO:0000256" key="6">
    <source>
        <dbReference type="SAM" id="MobiDB-lite"/>
    </source>
</evidence>
<evidence type="ECO:0000256" key="4">
    <source>
        <dbReference type="ARBA" id="ARBA00022490"/>
    </source>
</evidence>
<dbReference type="Proteomes" id="UP000799770">
    <property type="component" value="Unassembled WGS sequence"/>
</dbReference>
<dbReference type="Gene3D" id="1.20.58.200">
    <property type="entry name" value="Translin, domain 2"/>
    <property type="match status" value="1"/>
</dbReference>
<dbReference type="InterPro" id="IPR016069">
    <property type="entry name" value="Translin_C"/>
</dbReference>
<gene>
    <name evidence="7" type="ORF">BDV96DRAFT_615445</name>
</gene>
<dbReference type="SUPFAM" id="SSF74784">
    <property type="entry name" value="Translin"/>
    <property type="match status" value="1"/>
</dbReference>
<dbReference type="InterPro" id="IPR002848">
    <property type="entry name" value="Translin_fam"/>
</dbReference>
<evidence type="ECO:0000256" key="2">
    <source>
        <dbReference type="ARBA" id="ARBA00004496"/>
    </source>
</evidence>